<organism evidence="2">
    <name type="scientific">Arundo donax</name>
    <name type="common">Giant reed</name>
    <name type="synonym">Donax arundinaceus</name>
    <dbReference type="NCBI Taxonomy" id="35708"/>
    <lineage>
        <taxon>Eukaryota</taxon>
        <taxon>Viridiplantae</taxon>
        <taxon>Streptophyta</taxon>
        <taxon>Embryophyta</taxon>
        <taxon>Tracheophyta</taxon>
        <taxon>Spermatophyta</taxon>
        <taxon>Magnoliopsida</taxon>
        <taxon>Liliopsida</taxon>
        <taxon>Poales</taxon>
        <taxon>Poaceae</taxon>
        <taxon>PACMAD clade</taxon>
        <taxon>Arundinoideae</taxon>
        <taxon>Arundineae</taxon>
        <taxon>Arundo</taxon>
    </lineage>
</organism>
<dbReference type="EMBL" id="GBRH01198126">
    <property type="protein sequence ID" value="JAD99769.1"/>
    <property type="molecule type" value="Transcribed_RNA"/>
</dbReference>
<feature type="region of interest" description="Disordered" evidence="1">
    <location>
        <begin position="1"/>
        <end position="69"/>
    </location>
</feature>
<feature type="compositionally biased region" description="Low complexity" evidence="1">
    <location>
        <begin position="119"/>
        <end position="132"/>
    </location>
</feature>
<feature type="compositionally biased region" description="Polar residues" evidence="1">
    <location>
        <begin position="81"/>
        <end position="101"/>
    </location>
</feature>
<reference evidence="2" key="2">
    <citation type="journal article" date="2015" name="Data Brief">
        <title>Shoot transcriptome of the giant reed, Arundo donax.</title>
        <authorList>
            <person name="Barrero R.A."/>
            <person name="Guerrero F.D."/>
            <person name="Moolhuijzen P."/>
            <person name="Goolsby J.A."/>
            <person name="Tidwell J."/>
            <person name="Bellgard S.E."/>
            <person name="Bellgard M.I."/>
        </authorList>
    </citation>
    <scope>NUCLEOTIDE SEQUENCE</scope>
    <source>
        <tissue evidence="2">Shoot tissue taken approximately 20 cm above the soil surface</tissue>
    </source>
</reference>
<sequence>MKYDTDTENDVMVNDKSTVSSPEKPVCLSRNASMLGTANGMPVSSVVRKENSTESCDLGSQEKDFDTIPTSSFHERKFSFSSCSSDGLVSSKESSKQLSNIHNRDKCNEAPLHVSGETSPEAAPKSPKSAAPNVEDHDDRAKPPLVQQRGRFKVTPGRLDLDKVLATISTLSIFG</sequence>
<protein>
    <submittedName>
        <fullName evidence="2">Uncharacterized protein</fullName>
    </submittedName>
</protein>
<evidence type="ECO:0000313" key="2">
    <source>
        <dbReference type="EMBL" id="JAD99769.1"/>
    </source>
</evidence>
<reference evidence="2" key="1">
    <citation type="submission" date="2014-09" db="EMBL/GenBank/DDBJ databases">
        <authorList>
            <person name="Magalhaes I.L.F."/>
            <person name="Oliveira U."/>
            <person name="Santos F.R."/>
            <person name="Vidigal T.H.D.A."/>
            <person name="Brescovit A.D."/>
            <person name="Santos A.J."/>
        </authorList>
    </citation>
    <scope>NUCLEOTIDE SEQUENCE</scope>
    <source>
        <tissue evidence="2">Shoot tissue taken approximately 20 cm above the soil surface</tissue>
    </source>
</reference>
<dbReference type="AlphaFoldDB" id="A0A0A9EG87"/>
<evidence type="ECO:0000256" key="1">
    <source>
        <dbReference type="SAM" id="MobiDB-lite"/>
    </source>
</evidence>
<accession>A0A0A9EG87</accession>
<name>A0A0A9EG87_ARUDO</name>
<proteinExistence type="predicted"/>
<feature type="region of interest" description="Disordered" evidence="1">
    <location>
        <begin position="81"/>
        <end position="148"/>
    </location>
</feature>